<proteinExistence type="predicted"/>
<evidence type="ECO:0000313" key="3">
    <source>
        <dbReference type="Proteomes" id="UP000772434"/>
    </source>
</evidence>
<name>A0A9P5UBE1_9AGAR</name>
<feature type="compositionally biased region" description="Acidic residues" evidence="1">
    <location>
        <begin position="726"/>
        <end position="740"/>
    </location>
</feature>
<feature type="compositionally biased region" description="Basic residues" evidence="1">
    <location>
        <begin position="376"/>
        <end position="395"/>
    </location>
</feature>
<accession>A0A9P5UBE1</accession>
<feature type="compositionally biased region" description="Polar residues" evidence="1">
    <location>
        <begin position="468"/>
        <end position="480"/>
    </location>
</feature>
<evidence type="ECO:0000256" key="1">
    <source>
        <dbReference type="SAM" id="MobiDB-lite"/>
    </source>
</evidence>
<dbReference type="OrthoDB" id="3892913at2759"/>
<keyword evidence="3" id="KW-1185">Reference proteome</keyword>
<comment type="caution">
    <text evidence="2">The sequence shown here is derived from an EMBL/GenBank/DDBJ whole genome shotgun (WGS) entry which is preliminary data.</text>
</comment>
<feature type="compositionally biased region" description="Pro residues" evidence="1">
    <location>
        <begin position="816"/>
        <end position="832"/>
    </location>
</feature>
<feature type="compositionally biased region" description="Polar residues" evidence="1">
    <location>
        <begin position="301"/>
        <end position="330"/>
    </location>
</feature>
<dbReference type="GO" id="GO:0003677">
    <property type="term" value="F:DNA binding"/>
    <property type="evidence" value="ECO:0007669"/>
    <property type="project" value="InterPro"/>
</dbReference>
<dbReference type="SMART" id="SM00384">
    <property type="entry name" value="AT_hook"/>
    <property type="match status" value="3"/>
</dbReference>
<feature type="compositionally biased region" description="Acidic residues" evidence="1">
    <location>
        <begin position="594"/>
        <end position="603"/>
    </location>
</feature>
<organism evidence="2 3">
    <name type="scientific">Rhodocollybia butyracea</name>
    <dbReference type="NCBI Taxonomy" id="206335"/>
    <lineage>
        <taxon>Eukaryota</taxon>
        <taxon>Fungi</taxon>
        <taxon>Dikarya</taxon>
        <taxon>Basidiomycota</taxon>
        <taxon>Agaricomycotina</taxon>
        <taxon>Agaricomycetes</taxon>
        <taxon>Agaricomycetidae</taxon>
        <taxon>Agaricales</taxon>
        <taxon>Marasmiineae</taxon>
        <taxon>Omphalotaceae</taxon>
        <taxon>Rhodocollybia</taxon>
    </lineage>
</organism>
<feature type="compositionally biased region" description="Polar residues" evidence="1">
    <location>
        <begin position="424"/>
        <end position="433"/>
    </location>
</feature>
<feature type="compositionally biased region" description="Acidic residues" evidence="1">
    <location>
        <begin position="195"/>
        <end position="209"/>
    </location>
</feature>
<gene>
    <name evidence="2" type="ORF">BDP27DRAFT_1416696</name>
</gene>
<feature type="compositionally biased region" description="Polar residues" evidence="1">
    <location>
        <begin position="776"/>
        <end position="789"/>
    </location>
</feature>
<feature type="region of interest" description="Disordered" evidence="1">
    <location>
        <begin position="768"/>
        <end position="848"/>
    </location>
</feature>
<feature type="compositionally biased region" description="Low complexity" evidence="1">
    <location>
        <begin position="66"/>
        <end position="78"/>
    </location>
</feature>
<dbReference type="AlphaFoldDB" id="A0A9P5UBE1"/>
<sequence length="908" mass="97224">MDKLDNFDAVSELLKAETLRLIMRDLGEKGPSRREEMIELLKEKIFGSSSAYETEEEVSDKKTTRSSRAAASTARVTRNNAINGGKTTRDVLSAAGSVRSNHKRKVEEQEETDSSEMEEKKSAGPAKRTRITRSNVDADVQTESISSAPRRGGTSVSAAPISSRITRRSGANISAPAEIKKRGRPSKRSSSYEAEQGEGDEDEDEDVDEFPLKRTRTRSRKTHEDNDEQGVEEVETVSAKRGRGRPRKNQAIVDDEDEVQDASVARTPSPGRRTRTSVFASPGKGRPTTSFSRRSRISSYAPVSQSNSQVAPISTRSRTGHSPSKKNNYLTAPLVKRKYGSARNGGVRTSARVSTSLSSRGRPVGKTRSSLSKARSIVKPRPKKLSSAPKPRRRTSPPDDRDQGKKYAFDGVELTKRPQKRQENNIASSSTVNAEDGLSSGPGTSVDTSLFGGKLSEDEHGSEHAAGPSTQPISTANLTRPLSPAEQPVPQQQSGEEIRRASSSIRQSSTPSLAVSLTSRGSVIATFPLNPSPPPASQSKDLEEKDDDQIFGPEPDAQSHAEGEQPGGELSNVVEKGKEQGPSNDNPNGPSEIGTEDDKDENEIVAAASKSADVVESSVQVFSTATLQASDSEEIRDTEMAADEVVEAVTPSSGSPTSRSSEVRDTEMAADDEVFEALTPSSGSRSTEVRDTEMADDVVEAVTPSSGSPTSRSTPSLAVASADGEKGDDDESEDIDDDANIMDPSTGPVEINVQVVTESATEMITTFEADGDTDINEPSSSAVDQSESVPATDLFISQEGPSLPVEPTPLELTPFEPTPFEPTPFEPTPFEPTPFASTSESHPPSVADKFLQPSLTYLYAPTEAGTGTSLSNLMNYGDEAEADEDGGSGSAGNREVYDSRHSQLSHLQ</sequence>
<feature type="compositionally biased region" description="Polar residues" evidence="1">
    <location>
        <begin position="865"/>
        <end position="874"/>
    </location>
</feature>
<protein>
    <submittedName>
        <fullName evidence="2">Uncharacterized protein</fullName>
    </submittedName>
</protein>
<reference evidence="2" key="1">
    <citation type="submission" date="2020-11" db="EMBL/GenBank/DDBJ databases">
        <authorList>
            <consortium name="DOE Joint Genome Institute"/>
            <person name="Ahrendt S."/>
            <person name="Riley R."/>
            <person name="Andreopoulos W."/>
            <person name="Labutti K."/>
            <person name="Pangilinan J."/>
            <person name="Ruiz-Duenas F.J."/>
            <person name="Barrasa J.M."/>
            <person name="Sanchez-Garcia M."/>
            <person name="Camarero S."/>
            <person name="Miyauchi S."/>
            <person name="Serrano A."/>
            <person name="Linde D."/>
            <person name="Babiker R."/>
            <person name="Drula E."/>
            <person name="Ayuso-Fernandez I."/>
            <person name="Pacheco R."/>
            <person name="Padilla G."/>
            <person name="Ferreira P."/>
            <person name="Barriuso J."/>
            <person name="Kellner H."/>
            <person name="Castanera R."/>
            <person name="Alfaro M."/>
            <person name="Ramirez L."/>
            <person name="Pisabarro A.G."/>
            <person name="Kuo A."/>
            <person name="Tritt A."/>
            <person name="Lipzen A."/>
            <person name="He G."/>
            <person name="Yan M."/>
            <person name="Ng V."/>
            <person name="Cullen D."/>
            <person name="Martin F."/>
            <person name="Rosso M.-N."/>
            <person name="Henrissat B."/>
            <person name="Hibbett D."/>
            <person name="Martinez A.T."/>
            <person name="Grigoriev I.V."/>
        </authorList>
    </citation>
    <scope>NUCLEOTIDE SEQUENCE</scope>
    <source>
        <strain evidence="2">AH 40177</strain>
    </source>
</reference>
<evidence type="ECO:0000313" key="2">
    <source>
        <dbReference type="EMBL" id="KAF9074010.1"/>
    </source>
</evidence>
<feature type="compositionally biased region" description="Polar residues" evidence="1">
    <location>
        <begin position="617"/>
        <end position="630"/>
    </location>
</feature>
<feature type="compositionally biased region" description="Basic and acidic residues" evidence="1">
    <location>
        <begin position="396"/>
        <end position="423"/>
    </location>
</feature>
<feature type="region of interest" description="Disordered" evidence="1">
    <location>
        <begin position="862"/>
        <end position="908"/>
    </location>
</feature>
<feature type="compositionally biased region" description="Low complexity" evidence="1">
    <location>
        <begin position="703"/>
        <end position="722"/>
    </location>
</feature>
<dbReference type="InterPro" id="IPR017956">
    <property type="entry name" value="AT_hook_DNA-bd_motif"/>
</dbReference>
<feature type="compositionally biased region" description="Low complexity" evidence="1">
    <location>
        <begin position="501"/>
        <end position="512"/>
    </location>
</feature>
<feature type="compositionally biased region" description="Low complexity" evidence="1">
    <location>
        <begin position="650"/>
        <end position="660"/>
    </location>
</feature>
<feature type="region of interest" description="Disordered" evidence="1">
    <location>
        <begin position="49"/>
        <end position="749"/>
    </location>
</feature>
<dbReference type="Proteomes" id="UP000772434">
    <property type="component" value="Unassembled WGS sequence"/>
</dbReference>
<feature type="compositionally biased region" description="Acidic residues" evidence="1">
    <location>
        <begin position="225"/>
        <end position="235"/>
    </location>
</feature>
<dbReference type="EMBL" id="JADNRY010000015">
    <property type="protein sequence ID" value="KAF9074010.1"/>
    <property type="molecule type" value="Genomic_DNA"/>
</dbReference>